<dbReference type="GO" id="GO:0016747">
    <property type="term" value="F:acyltransferase activity, transferring groups other than amino-acyl groups"/>
    <property type="evidence" value="ECO:0007669"/>
    <property type="project" value="InterPro"/>
</dbReference>
<reference evidence="4" key="1">
    <citation type="journal article" date="2020" name="mSystems">
        <title>Genome- and Community-Level Interaction Insights into Carbon Utilization and Element Cycling Functions of Hydrothermarchaeota in Hydrothermal Sediment.</title>
        <authorList>
            <person name="Zhou Z."/>
            <person name="Liu Y."/>
            <person name="Xu W."/>
            <person name="Pan J."/>
            <person name="Luo Z.H."/>
            <person name="Li M."/>
        </authorList>
    </citation>
    <scope>NUCLEOTIDE SEQUENCE [LARGE SCALE GENOMIC DNA]</scope>
    <source>
        <strain evidence="4">SpSt-488</strain>
    </source>
</reference>
<dbReference type="InterPro" id="IPR000182">
    <property type="entry name" value="GNAT_dom"/>
</dbReference>
<dbReference type="PROSITE" id="PS51186">
    <property type="entry name" value="GNAT"/>
    <property type="match status" value="1"/>
</dbReference>
<keyword evidence="1 4" id="KW-0808">Transferase</keyword>
<comment type="caution">
    <text evidence="4">The sequence shown here is derived from an EMBL/GenBank/DDBJ whole genome shotgun (WGS) entry which is preliminary data.</text>
</comment>
<dbReference type="Gene3D" id="3.40.630.30">
    <property type="match status" value="1"/>
</dbReference>
<evidence type="ECO:0000313" key="4">
    <source>
        <dbReference type="EMBL" id="HGK27383.1"/>
    </source>
</evidence>
<dbReference type="AlphaFoldDB" id="A0A7C4CA51"/>
<dbReference type="InterPro" id="IPR050832">
    <property type="entry name" value="Bact_Acetyltransf"/>
</dbReference>
<dbReference type="EMBL" id="DSUT01000008">
    <property type="protein sequence ID" value="HGK27383.1"/>
    <property type="molecule type" value="Genomic_DNA"/>
</dbReference>
<evidence type="ECO:0000259" key="3">
    <source>
        <dbReference type="PROSITE" id="PS51186"/>
    </source>
</evidence>
<evidence type="ECO:0000256" key="1">
    <source>
        <dbReference type="ARBA" id="ARBA00022679"/>
    </source>
</evidence>
<dbReference type="Pfam" id="PF00583">
    <property type="entry name" value="Acetyltransf_1"/>
    <property type="match status" value="1"/>
</dbReference>
<keyword evidence="2" id="KW-0012">Acyltransferase</keyword>
<protein>
    <submittedName>
        <fullName evidence="4">GNAT family N-acetyltransferase</fullName>
    </submittedName>
</protein>
<proteinExistence type="predicted"/>
<dbReference type="InterPro" id="IPR016181">
    <property type="entry name" value="Acyl_CoA_acyltransferase"/>
</dbReference>
<accession>A0A7C4CA51</accession>
<organism evidence="4">
    <name type="scientific">candidate division WOR-3 bacterium</name>
    <dbReference type="NCBI Taxonomy" id="2052148"/>
    <lineage>
        <taxon>Bacteria</taxon>
        <taxon>Bacteria division WOR-3</taxon>
    </lineage>
</organism>
<feature type="domain" description="N-acetyltransferase" evidence="3">
    <location>
        <begin position="15"/>
        <end position="169"/>
    </location>
</feature>
<dbReference type="CDD" id="cd04301">
    <property type="entry name" value="NAT_SF"/>
    <property type="match status" value="1"/>
</dbReference>
<name>A0A7C4CA51_UNCW3</name>
<dbReference type="PANTHER" id="PTHR43877">
    <property type="entry name" value="AMINOALKYLPHOSPHONATE N-ACETYLTRANSFERASE-RELATED-RELATED"/>
    <property type="match status" value="1"/>
</dbReference>
<evidence type="ECO:0000256" key="2">
    <source>
        <dbReference type="ARBA" id="ARBA00023315"/>
    </source>
</evidence>
<gene>
    <name evidence="4" type="ORF">ENS41_00310</name>
</gene>
<dbReference type="SUPFAM" id="SSF55729">
    <property type="entry name" value="Acyl-CoA N-acyltransferases (Nat)"/>
    <property type="match status" value="1"/>
</dbReference>
<sequence>MARLNYSPLTAHRPGIILSLLEQSYQELVETDPEHWAGERANWQEFDRAAFAQPATVGACVFVTCLDRTAVGFGSFEPSDDPLAGFVGHNCILPSYRRRGFGARQLAEVVRRMQARGIKVVKATTSEHPFFLAARQMYLSSGFIEVGRRPGGPDPGYRLVDFELRPQLPELTEDWEET</sequence>